<evidence type="ECO:0000313" key="1">
    <source>
        <dbReference type="EMBL" id="KAJ9599939.1"/>
    </source>
</evidence>
<sequence length="60" mass="6995">IQTAVPNPSSYRIKKYFRTKFFHEIGFINCNNSALQSLAQLHVKTVTFVVFVWCHWHLAG</sequence>
<proteinExistence type="predicted"/>
<keyword evidence="2" id="KW-1185">Reference proteome</keyword>
<reference evidence="1" key="1">
    <citation type="journal article" date="2023" name="IScience">
        <title>Live-bearing cockroach genome reveals convergent evolutionary mechanisms linked to viviparity in insects and beyond.</title>
        <authorList>
            <person name="Fouks B."/>
            <person name="Harrison M.C."/>
            <person name="Mikhailova A.A."/>
            <person name="Marchal E."/>
            <person name="English S."/>
            <person name="Carruthers M."/>
            <person name="Jennings E.C."/>
            <person name="Chiamaka E.L."/>
            <person name="Frigard R.A."/>
            <person name="Pippel M."/>
            <person name="Attardo G.M."/>
            <person name="Benoit J.B."/>
            <person name="Bornberg-Bauer E."/>
            <person name="Tobe S.S."/>
        </authorList>
    </citation>
    <scope>NUCLEOTIDE SEQUENCE</scope>
    <source>
        <strain evidence="1">Stay&amp;Tobe</strain>
    </source>
</reference>
<organism evidence="1 2">
    <name type="scientific">Diploptera punctata</name>
    <name type="common">Pacific beetle cockroach</name>
    <dbReference type="NCBI Taxonomy" id="6984"/>
    <lineage>
        <taxon>Eukaryota</taxon>
        <taxon>Metazoa</taxon>
        <taxon>Ecdysozoa</taxon>
        <taxon>Arthropoda</taxon>
        <taxon>Hexapoda</taxon>
        <taxon>Insecta</taxon>
        <taxon>Pterygota</taxon>
        <taxon>Neoptera</taxon>
        <taxon>Polyneoptera</taxon>
        <taxon>Dictyoptera</taxon>
        <taxon>Blattodea</taxon>
        <taxon>Blaberoidea</taxon>
        <taxon>Blaberidae</taxon>
        <taxon>Diplopterinae</taxon>
        <taxon>Diploptera</taxon>
    </lineage>
</organism>
<protein>
    <submittedName>
        <fullName evidence="1">Uncharacterized protein</fullName>
    </submittedName>
</protein>
<accession>A0AAD8ERZ5</accession>
<feature type="non-terminal residue" evidence="1">
    <location>
        <position position="1"/>
    </location>
</feature>
<evidence type="ECO:0000313" key="2">
    <source>
        <dbReference type="Proteomes" id="UP001233999"/>
    </source>
</evidence>
<comment type="caution">
    <text evidence="1">The sequence shown here is derived from an EMBL/GenBank/DDBJ whole genome shotgun (WGS) entry which is preliminary data.</text>
</comment>
<dbReference type="EMBL" id="JASPKZ010000463">
    <property type="protein sequence ID" value="KAJ9599939.1"/>
    <property type="molecule type" value="Genomic_DNA"/>
</dbReference>
<gene>
    <name evidence="1" type="ORF">L9F63_009767</name>
</gene>
<feature type="non-terminal residue" evidence="1">
    <location>
        <position position="60"/>
    </location>
</feature>
<dbReference type="AlphaFoldDB" id="A0AAD8ERZ5"/>
<name>A0AAD8ERZ5_DIPPU</name>
<dbReference type="Proteomes" id="UP001233999">
    <property type="component" value="Unassembled WGS sequence"/>
</dbReference>
<reference evidence="1" key="2">
    <citation type="submission" date="2023-05" db="EMBL/GenBank/DDBJ databases">
        <authorList>
            <person name="Fouks B."/>
        </authorList>
    </citation>
    <scope>NUCLEOTIDE SEQUENCE</scope>
    <source>
        <strain evidence="1">Stay&amp;Tobe</strain>
        <tissue evidence="1">Testes</tissue>
    </source>
</reference>